<organism evidence="8 9">
    <name type="scientific">Cylindrobasidium torrendii FP15055 ss-10</name>
    <dbReference type="NCBI Taxonomy" id="1314674"/>
    <lineage>
        <taxon>Eukaryota</taxon>
        <taxon>Fungi</taxon>
        <taxon>Dikarya</taxon>
        <taxon>Basidiomycota</taxon>
        <taxon>Agaricomycotina</taxon>
        <taxon>Agaricomycetes</taxon>
        <taxon>Agaricomycetidae</taxon>
        <taxon>Agaricales</taxon>
        <taxon>Marasmiineae</taxon>
        <taxon>Physalacriaceae</taxon>
        <taxon>Cylindrobasidium</taxon>
    </lineage>
</organism>
<evidence type="ECO:0000256" key="3">
    <source>
        <dbReference type="ARBA" id="ARBA00022989"/>
    </source>
</evidence>
<dbReference type="AlphaFoldDB" id="A0A0D7BNJ3"/>
<evidence type="ECO:0000313" key="8">
    <source>
        <dbReference type="EMBL" id="KIY71161.1"/>
    </source>
</evidence>
<dbReference type="CDD" id="cd17323">
    <property type="entry name" value="MFS_Tpo1_MDR_like"/>
    <property type="match status" value="1"/>
</dbReference>
<evidence type="ECO:0000259" key="7">
    <source>
        <dbReference type="PROSITE" id="PS50850"/>
    </source>
</evidence>
<dbReference type="SUPFAM" id="SSF103473">
    <property type="entry name" value="MFS general substrate transporter"/>
    <property type="match status" value="1"/>
</dbReference>
<feature type="transmembrane region" description="Helical" evidence="6">
    <location>
        <begin position="310"/>
        <end position="337"/>
    </location>
</feature>
<dbReference type="PROSITE" id="PS50850">
    <property type="entry name" value="MFS"/>
    <property type="match status" value="1"/>
</dbReference>
<feature type="domain" description="Major facilitator superfamily (MFS) profile" evidence="7">
    <location>
        <begin position="86"/>
        <end position="513"/>
    </location>
</feature>
<dbReference type="PANTHER" id="PTHR23502">
    <property type="entry name" value="MAJOR FACILITATOR SUPERFAMILY"/>
    <property type="match status" value="1"/>
</dbReference>
<keyword evidence="2 6" id="KW-0812">Transmembrane</keyword>
<dbReference type="InterPro" id="IPR011701">
    <property type="entry name" value="MFS"/>
</dbReference>
<evidence type="ECO:0000256" key="6">
    <source>
        <dbReference type="SAM" id="Phobius"/>
    </source>
</evidence>
<gene>
    <name evidence="8" type="ORF">CYLTODRAFT_369937</name>
</gene>
<feature type="transmembrane region" description="Helical" evidence="6">
    <location>
        <begin position="486"/>
        <end position="506"/>
    </location>
</feature>
<evidence type="ECO:0000256" key="1">
    <source>
        <dbReference type="ARBA" id="ARBA00004141"/>
    </source>
</evidence>
<feature type="transmembrane region" description="Helical" evidence="6">
    <location>
        <begin position="119"/>
        <end position="140"/>
    </location>
</feature>
<dbReference type="STRING" id="1314674.A0A0D7BNJ3"/>
<dbReference type="Pfam" id="PF07690">
    <property type="entry name" value="MFS_1"/>
    <property type="match status" value="1"/>
</dbReference>
<feature type="transmembrane region" description="Helical" evidence="6">
    <location>
        <begin position="357"/>
        <end position="375"/>
    </location>
</feature>
<feature type="transmembrane region" description="Helical" evidence="6">
    <location>
        <begin position="211"/>
        <end position="231"/>
    </location>
</feature>
<sequence length="527" mass="58411">MADVEKALDGLTVKERNSVDNTDMDPRFETELGSSANTIKNEEGIVSEKDAAYKLPVDDDESLYVEFEAHDERNPRNFSSIRKWAITIHACFSTVVAASTASAYTMGAGSMCRELNCTQFRATIGISMYTLGFGVVPLVTAPLSEEFGRQPLYYVSAGGFLAMFILIALAPSIQVVLAGRFLQGGFGSTWATMVAGNIADIWSPEQRGFPMAIFSVASLGGTGLGTVWAAWIESNPHLEWKWIEWIQMILTATYVVFLPFIMKETRTSIILRGMARKIRTETGDTRYRARIEDERVRMGELIWMSVTRPIVLLVTEPLVACFSLWIAFAWGVTYALLESVPLVFEGLYHFNTGQTGTVFIIILVGSVAGCIVNLYQEKLYQRNFMTRGPEARLYGACFAAITLPAGMFIYAWTSFADVHWMGPIAGILLLTLATFIIYLAVFTYLADSYGPFASSALAGQSMCRNFAAMAFPLFTTQMFKALGYQWAGTLFACIATLMIPIPFVLFRYGPSIRAHSAFSRKVMETSH</sequence>
<dbReference type="EMBL" id="KN880458">
    <property type="protein sequence ID" value="KIY71161.1"/>
    <property type="molecule type" value="Genomic_DNA"/>
</dbReference>
<feature type="transmembrane region" description="Helical" evidence="6">
    <location>
        <begin position="84"/>
        <end position="107"/>
    </location>
</feature>
<evidence type="ECO:0000256" key="5">
    <source>
        <dbReference type="SAM" id="MobiDB-lite"/>
    </source>
</evidence>
<proteinExistence type="predicted"/>
<keyword evidence="4 6" id="KW-0472">Membrane</keyword>
<dbReference type="OrthoDB" id="5376138at2759"/>
<dbReference type="InterPro" id="IPR020846">
    <property type="entry name" value="MFS_dom"/>
</dbReference>
<dbReference type="GO" id="GO:0005886">
    <property type="term" value="C:plasma membrane"/>
    <property type="evidence" value="ECO:0007669"/>
    <property type="project" value="TreeGrafter"/>
</dbReference>
<dbReference type="PANTHER" id="PTHR23502:SF134">
    <property type="entry name" value="MAJOR FACILITATOR SUPERFAMILY (MFS) PROFILE DOMAIN-CONTAINING PROTEIN-RELATED"/>
    <property type="match status" value="1"/>
</dbReference>
<name>A0A0D7BNJ3_9AGAR</name>
<dbReference type="Gene3D" id="1.20.1250.20">
    <property type="entry name" value="MFS general substrate transporter like domains"/>
    <property type="match status" value="1"/>
</dbReference>
<dbReference type="FunFam" id="1.20.1250.20:FF:000082">
    <property type="entry name" value="MFS multidrug transporter, putative"/>
    <property type="match status" value="1"/>
</dbReference>
<feature type="transmembrane region" description="Helical" evidence="6">
    <location>
        <begin position="452"/>
        <end position="474"/>
    </location>
</feature>
<dbReference type="Proteomes" id="UP000054007">
    <property type="component" value="Unassembled WGS sequence"/>
</dbReference>
<evidence type="ECO:0000256" key="2">
    <source>
        <dbReference type="ARBA" id="ARBA00022692"/>
    </source>
</evidence>
<keyword evidence="9" id="KW-1185">Reference proteome</keyword>
<feature type="transmembrane region" description="Helical" evidence="6">
    <location>
        <begin position="181"/>
        <end position="199"/>
    </location>
</feature>
<reference evidence="8 9" key="1">
    <citation type="journal article" date="2015" name="Fungal Genet. Biol.">
        <title>Evolution of novel wood decay mechanisms in Agaricales revealed by the genome sequences of Fistulina hepatica and Cylindrobasidium torrendii.</title>
        <authorList>
            <person name="Floudas D."/>
            <person name="Held B.W."/>
            <person name="Riley R."/>
            <person name="Nagy L.G."/>
            <person name="Koehler G."/>
            <person name="Ransdell A.S."/>
            <person name="Younus H."/>
            <person name="Chow J."/>
            <person name="Chiniquy J."/>
            <person name="Lipzen A."/>
            <person name="Tritt A."/>
            <person name="Sun H."/>
            <person name="Haridas S."/>
            <person name="LaButti K."/>
            <person name="Ohm R.A."/>
            <person name="Kues U."/>
            <person name="Blanchette R.A."/>
            <person name="Grigoriev I.V."/>
            <person name="Minto R.E."/>
            <person name="Hibbett D.S."/>
        </authorList>
    </citation>
    <scope>NUCLEOTIDE SEQUENCE [LARGE SCALE GENOMIC DNA]</scope>
    <source>
        <strain evidence="8 9">FP15055 ss-10</strain>
    </source>
</reference>
<accession>A0A0D7BNJ3</accession>
<keyword evidence="3 6" id="KW-1133">Transmembrane helix</keyword>
<feature type="transmembrane region" description="Helical" evidence="6">
    <location>
        <begin position="424"/>
        <end position="445"/>
    </location>
</feature>
<protein>
    <submittedName>
        <fullName evidence="8">MFS general substrate transporter</fullName>
    </submittedName>
</protein>
<feature type="transmembrane region" description="Helical" evidence="6">
    <location>
        <begin position="243"/>
        <end position="262"/>
    </location>
</feature>
<dbReference type="InterPro" id="IPR036259">
    <property type="entry name" value="MFS_trans_sf"/>
</dbReference>
<comment type="subcellular location">
    <subcellularLocation>
        <location evidence="1">Membrane</location>
        <topology evidence="1">Multi-pass membrane protein</topology>
    </subcellularLocation>
</comment>
<dbReference type="GO" id="GO:0022857">
    <property type="term" value="F:transmembrane transporter activity"/>
    <property type="evidence" value="ECO:0007669"/>
    <property type="project" value="InterPro"/>
</dbReference>
<feature type="transmembrane region" description="Helical" evidence="6">
    <location>
        <begin position="391"/>
        <end position="412"/>
    </location>
</feature>
<feature type="region of interest" description="Disordered" evidence="5">
    <location>
        <begin position="1"/>
        <end position="29"/>
    </location>
</feature>
<evidence type="ECO:0000256" key="4">
    <source>
        <dbReference type="ARBA" id="ARBA00023136"/>
    </source>
</evidence>
<feature type="transmembrane region" description="Helical" evidence="6">
    <location>
        <begin position="152"/>
        <end position="175"/>
    </location>
</feature>
<evidence type="ECO:0000313" key="9">
    <source>
        <dbReference type="Proteomes" id="UP000054007"/>
    </source>
</evidence>